<dbReference type="Gene3D" id="3.40.50.300">
    <property type="entry name" value="P-loop containing nucleotide triphosphate hydrolases"/>
    <property type="match status" value="2"/>
</dbReference>
<dbReference type="GO" id="GO:0009338">
    <property type="term" value="C:exodeoxyribonuclease V complex"/>
    <property type="evidence" value="ECO:0007669"/>
    <property type="project" value="InterPro"/>
</dbReference>
<dbReference type="RefSeq" id="WP_207542570.1">
    <property type="nucleotide sequence ID" value="NZ_JAFNAA010000019.1"/>
</dbReference>
<dbReference type="SUPFAM" id="SSF52980">
    <property type="entry name" value="Restriction endonuclease-like"/>
    <property type="match status" value="1"/>
</dbReference>
<evidence type="ECO:0000256" key="6">
    <source>
        <dbReference type="ARBA" id="ARBA00022839"/>
    </source>
</evidence>
<feature type="domain" description="RecC C-terminal" evidence="12">
    <location>
        <begin position="856"/>
        <end position="1083"/>
    </location>
</feature>
<evidence type="ECO:0000313" key="14">
    <source>
        <dbReference type="Proteomes" id="UP000664658"/>
    </source>
</evidence>
<dbReference type="InterPro" id="IPR006697">
    <property type="entry name" value="RecC"/>
</dbReference>
<dbReference type="EMBL" id="JAFNAA010000019">
    <property type="protein sequence ID" value="MBO1109473.1"/>
    <property type="molecule type" value="Genomic_DNA"/>
</dbReference>
<feature type="compositionally biased region" description="Polar residues" evidence="11">
    <location>
        <begin position="818"/>
        <end position="833"/>
    </location>
</feature>
<dbReference type="HAMAP" id="MF_01486">
    <property type="entry name" value="RecC"/>
    <property type="match status" value="1"/>
</dbReference>
<dbReference type="Pfam" id="PF04257">
    <property type="entry name" value="Exonuc_V_gamma"/>
    <property type="match status" value="1"/>
</dbReference>
<dbReference type="InterPro" id="IPR011335">
    <property type="entry name" value="Restrct_endonuc-II-like"/>
</dbReference>
<name>A0A8I1W8T7_PLESH</name>
<dbReference type="Pfam" id="PF17946">
    <property type="entry name" value="RecC_C"/>
    <property type="match status" value="1"/>
</dbReference>
<protein>
    <recommendedName>
        <fullName evidence="10">RecBCD enzyme subunit RecC</fullName>
    </recommendedName>
    <alternativeName>
        <fullName evidence="10">Exonuclease V subunit RecC</fullName>
        <shortName evidence="10">ExoV subunit RecC</shortName>
    </alternativeName>
    <alternativeName>
        <fullName evidence="10">Helicase/nuclease RecBCD subunit RecC</fullName>
    </alternativeName>
</protein>
<dbReference type="AlphaFoldDB" id="A0A8I1W8T7"/>
<organism evidence="13 14">
    <name type="scientific">Plesiomonas shigelloides</name>
    <name type="common">Aeromonas shigelloides</name>
    <dbReference type="NCBI Taxonomy" id="703"/>
    <lineage>
        <taxon>Bacteria</taxon>
        <taxon>Pseudomonadati</taxon>
        <taxon>Pseudomonadota</taxon>
        <taxon>Gammaproteobacteria</taxon>
        <taxon>Enterobacterales</taxon>
        <taxon>Enterobacteriaceae</taxon>
        <taxon>Plesiomonas</taxon>
    </lineage>
</organism>
<gene>
    <name evidence="10 13" type="primary">recC</name>
    <name evidence="13" type="ORF">J2R62_14880</name>
</gene>
<dbReference type="NCBIfam" id="TIGR01450">
    <property type="entry name" value="recC"/>
    <property type="match status" value="1"/>
</dbReference>
<comment type="function">
    <text evidence="10">A helicase/nuclease that prepares dsDNA breaks (DSB) for recombinational DNA repair. Binds to DSBs and unwinds DNA via a highly rapid and processive ATP-dependent bidirectional helicase activity. Unwinds dsDNA until it encounters a Chi (crossover hotspot instigator) sequence from the 3' direction. Cuts ssDNA a few nucleotides 3' to the Chi site. The properties and activities of the enzyme are changed at Chi. The Chi-altered holoenzyme produces a long 3'-ssDNA overhang and facilitates RecA-binding to the ssDNA for homologous DNA recombination and repair. Holoenzyme degrades any linearized DNA that is unable to undergo homologous recombination. In the holoenzyme this subunit recognizes the wild-type Chi sequence, and when added to isolated RecB increases its ATP-dependent helicase processivity.</text>
</comment>
<comment type="miscellaneous">
    <text evidence="10">In the RecBCD complex, RecB has a slow 3'-5' helicase, an exonuclease activity and loads RecA onto ssDNA, RecD has a fast 5'-3' helicase activity, while RecC stimulates the ATPase and processivity of the RecB helicase and contributes to recognition of the Chi site.</text>
</comment>
<evidence type="ECO:0000256" key="7">
    <source>
        <dbReference type="ARBA" id="ARBA00022840"/>
    </source>
</evidence>
<keyword evidence="4 10" id="KW-0378">Hydrolase</keyword>
<dbReference type="GO" id="GO:0003677">
    <property type="term" value="F:DNA binding"/>
    <property type="evidence" value="ECO:0007669"/>
    <property type="project" value="UniProtKB-UniRule"/>
</dbReference>
<comment type="subunit">
    <text evidence="10">Heterotrimer of RecB, RecC and RecD. All subunits contribute to DNA-binding.</text>
</comment>
<dbReference type="SUPFAM" id="SSF52540">
    <property type="entry name" value="P-loop containing nucleoside triphosphate hydrolases"/>
    <property type="match status" value="2"/>
</dbReference>
<keyword evidence="9 10" id="KW-0234">DNA repair</keyword>
<dbReference type="Gene3D" id="1.10.10.160">
    <property type="match status" value="1"/>
</dbReference>
<evidence type="ECO:0000256" key="4">
    <source>
        <dbReference type="ARBA" id="ARBA00022801"/>
    </source>
</evidence>
<keyword evidence="6 10" id="KW-0269">Exonuclease</keyword>
<evidence type="ECO:0000256" key="1">
    <source>
        <dbReference type="ARBA" id="ARBA00022722"/>
    </source>
</evidence>
<dbReference type="GO" id="GO:0005524">
    <property type="term" value="F:ATP binding"/>
    <property type="evidence" value="ECO:0007669"/>
    <property type="project" value="UniProtKB-UniRule"/>
</dbReference>
<feature type="region of interest" description="Disordered" evidence="11">
    <location>
        <begin position="797"/>
        <end position="833"/>
    </location>
</feature>
<accession>A0A8I1W8T7</accession>
<dbReference type="PANTHER" id="PTHR30591:SF1">
    <property type="entry name" value="RECBCD ENZYME SUBUNIT RECC"/>
    <property type="match status" value="1"/>
</dbReference>
<keyword evidence="3 10" id="KW-0227">DNA damage</keyword>
<dbReference type="InterPro" id="IPR013986">
    <property type="entry name" value="DExx_box_DNA_helicase_dom_sf"/>
</dbReference>
<evidence type="ECO:0000256" key="2">
    <source>
        <dbReference type="ARBA" id="ARBA00022741"/>
    </source>
</evidence>
<evidence type="ECO:0000256" key="5">
    <source>
        <dbReference type="ARBA" id="ARBA00022806"/>
    </source>
</evidence>
<sequence length="1154" mass="129825">MFTVYHSNQLDLLKSLLCQLMRLNPLDDPFEPDVVLVQSPGMAQWLRLQVAQEFGIAANMEFPLPATFIWNMFTCVLPDIPKQSAFGKEAMTWKLMTLLPAQLDNPLFEPLRHYLQGDLHADENQRKLYQLAARVADLFDQYLVYRPEWIASWERGETVAELADEHPWQPVLWRELVRLTAELGQPHWHRANLYQKFIQALEQSPSRPQGIPKRLFIFGISALPPVYLSALKALSLHCDVHLMFTNPSRHYWGDIQDPKWVARQWRSRDGDTTRPFLPPPNIGNPLLASMGKLGRDNFYLLAQLEPNDIEAFVEPQTDNLLHQLQRDILNLDDGTVLMPDAEHPRHPVAQNDHSIRINACHSPMREVEVLHDHLLHLLQADPDLTPRDILVMVADINRYSPYIQAVFSAGAKTGASEQVQRIPFSISDRSASQAHPILQAFLQLLQLPYSRFAAEEILALLEVPALARQFGIDEQGLVLLRQWVEESGIRWGLDDAAVAAEGLPVTGSHTWRFGVERMLLGYAMRTDSGLFDDQLPYDEVSGLRAALVGQLAALLETLALWRQAFSRAHTPQAWAALLSDFLSQLFVSDTETEPVLALITRQIERLVEQAALARFDDPLSLAVLRDALSAALDNERISQRFLAGQVNFCTLMPMRSIPFKVVCLLGMNDGVYPRSLPPLGFDLMAGRSQRGDRSRRDDDRYLFLEAILSAQQQLYISYVGRSAQDNTPRAPSVLVSELLDYLLQSRILAADAAAIKAACAEAQTSSASPQKLLQLYTDAEPHLQAHLVSEQTLTPFSPRNFMAEPKEDGDTAPAANVEASSPSSFAGQWLPSASRSGTPAPAFWAQSWQPEVGECELELDAVRQFYRHPVRAFFRQRLRVSFDAPQAGVPDNEPFGLDGLGRYGINQQLLNILLNQESPEQFFRRLRAEGRLPYGSFGELIWENLLADMQALSARIAHERQDTFDWEVDLEFGDDSAPLQLRGWLQGVQDDGLLRWRPGTLNAVDALNLWLEHLVYCLVCHQRAVEPGVSRMLGRDESQYAFAPLAESEARAHLTRLLEGYQLGLQTPLSLLPKTGWAWLSRCYGDGAIADDAESQQKALRALRDCYLGGYQHNGEGEDPYLQRLFGGLSDDALAQITAQATRYLLPVMQHLSA</sequence>
<dbReference type="GO" id="GO:0008854">
    <property type="term" value="F:exodeoxyribonuclease V activity"/>
    <property type="evidence" value="ECO:0007669"/>
    <property type="project" value="InterPro"/>
</dbReference>
<dbReference type="Proteomes" id="UP000664658">
    <property type="component" value="Unassembled WGS sequence"/>
</dbReference>
<dbReference type="NCBIfam" id="NF008289">
    <property type="entry name" value="PRK11069.1"/>
    <property type="match status" value="1"/>
</dbReference>
<keyword evidence="7 10" id="KW-0067">ATP-binding</keyword>
<dbReference type="GO" id="GO:0003678">
    <property type="term" value="F:DNA helicase activity"/>
    <property type="evidence" value="ECO:0007669"/>
    <property type="project" value="UniProtKB-UniRule"/>
</dbReference>
<reference evidence="13" key="1">
    <citation type="submission" date="2021-03" db="EMBL/GenBank/DDBJ databases">
        <title>Plesiomonas shigelloides zfcc0051, isolated from zebrafish feces.</title>
        <authorList>
            <person name="Vanderhoek Z."/>
            <person name="Gaulke C."/>
        </authorList>
    </citation>
    <scope>NUCLEOTIDE SEQUENCE</scope>
    <source>
        <strain evidence="13">Zfcc0051</strain>
    </source>
</reference>
<evidence type="ECO:0000256" key="9">
    <source>
        <dbReference type="ARBA" id="ARBA00023204"/>
    </source>
</evidence>
<keyword evidence="5 10" id="KW-0347">Helicase</keyword>
<comment type="similarity">
    <text evidence="10">Belongs to the RecC family.</text>
</comment>
<dbReference type="InterPro" id="IPR041500">
    <property type="entry name" value="RecC_C"/>
</dbReference>
<dbReference type="Gene3D" id="3.40.50.10930">
    <property type="match status" value="1"/>
</dbReference>
<dbReference type="InterPro" id="IPR027417">
    <property type="entry name" value="P-loop_NTPase"/>
</dbReference>
<proteinExistence type="inferred from homology"/>
<evidence type="ECO:0000256" key="11">
    <source>
        <dbReference type="SAM" id="MobiDB-lite"/>
    </source>
</evidence>
<evidence type="ECO:0000256" key="8">
    <source>
        <dbReference type="ARBA" id="ARBA00023125"/>
    </source>
</evidence>
<evidence type="ECO:0000256" key="3">
    <source>
        <dbReference type="ARBA" id="ARBA00022763"/>
    </source>
</evidence>
<dbReference type="GO" id="GO:0000724">
    <property type="term" value="P:double-strand break repair via homologous recombination"/>
    <property type="evidence" value="ECO:0007669"/>
    <property type="project" value="UniProtKB-UniRule"/>
</dbReference>
<evidence type="ECO:0000256" key="10">
    <source>
        <dbReference type="HAMAP-Rule" id="MF_01486"/>
    </source>
</evidence>
<evidence type="ECO:0000313" key="13">
    <source>
        <dbReference type="EMBL" id="MBO1109473.1"/>
    </source>
</evidence>
<dbReference type="CDD" id="cd22353">
    <property type="entry name" value="RecC_C-like"/>
    <property type="match status" value="1"/>
</dbReference>
<keyword evidence="1 10" id="KW-0540">Nuclease</keyword>
<dbReference type="PANTHER" id="PTHR30591">
    <property type="entry name" value="RECBCD ENZYME SUBUNIT RECC"/>
    <property type="match status" value="1"/>
</dbReference>
<comment type="caution">
    <text evidence="13">The sequence shown here is derived from an EMBL/GenBank/DDBJ whole genome shotgun (WGS) entry which is preliminary data.</text>
</comment>
<keyword evidence="8 10" id="KW-0238">DNA-binding</keyword>
<dbReference type="PIRSF" id="PIRSF000980">
    <property type="entry name" value="RecC"/>
    <property type="match status" value="1"/>
</dbReference>
<keyword evidence="2 10" id="KW-0547">Nucleotide-binding</keyword>
<evidence type="ECO:0000259" key="12">
    <source>
        <dbReference type="Pfam" id="PF17946"/>
    </source>
</evidence>
<dbReference type="Gene3D" id="1.10.10.990">
    <property type="match status" value="1"/>
</dbReference>